<evidence type="ECO:0000256" key="2">
    <source>
        <dbReference type="ARBA" id="ARBA00007639"/>
    </source>
</evidence>
<dbReference type="InterPro" id="IPR025997">
    <property type="entry name" value="SBP_2_dom"/>
</dbReference>
<evidence type="ECO:0000313" key="6">
    <source>
        <dbReference type="EMBL" id="HIQ82067.1"/>
    </source>
</evidence>
<reference evidence="6" key="1">
    <citation type="submission" date="2020-10" db="EMBL/GenBank/DDBJ databases">
        <authorList>
            <person name="Gilroy R."/>
        </authorList>
    </citation>
    <scope>NUCLEOTIDE SEQUENCE</scope>
    <source>
        <strain evidence="6">ChiSjej6B24-2974</strain>
    </source>
</reference>
<organism evidence="6 7">
    <name type="scientific">Candidatus Pullichristensenella stercorigallinarum</name>
    <dbReference type="NCBI Taxonomy" id="2840909"/>
    <lineage>
        <taxon>Bacteria</taxon>
        <taxon>Bacillati</taxon>
        <taxon>Bacillota</taxon>
        <taxon>Clostridia</taxon>
        <taxon>Candidatus Pullichristensenella</taxon>
    </lineage>
</organism>
<feature type="chain" id="PRO_5038996497" evidence="4">
    <location>
        <begin position="23"/>
        <end position="311"/>
    </location>
</feature>
<comment type="subcellular location">
    <subcellularLocation>
        <location evidence="1">Cell envelope</location>
    </subcellularLocation>
</comment>
<dbReference type="Gene3D" id="3.40.50.2300">
    <property type="match status" value="2"/>
</dbReference>
<dbReference type="Proteomes" id="UP000824260">
    <property type="component" value="Unassembled WGS sequence"/>
</dbReference>
<evidence type="ECO:0000259" key="5">
    <source>
        <dbReference type="Pfam" id="PF13407"/>
    </source>
</evidence>
<comment type="similarity">
    <text evidence="2">Belongs to the bacterial solute-binding protein 2 family.</text>
</comment>
<comment type="caution">
    <text evidence="6">The sequence shown here is derived from an EMBL/GenBank/DDBJ whole genome shotgun (WGS) entry which is preliminary data.</text>
</comment>
<accession>A0A9D0ZKX8</accession>
<evidence type="ECO:0000256" key="3">
    <source>
        <dbReference type="ARBA" id="ARBA00022729"/>
    </source>
</evidence>
<dbReference type="EMBL" id="DVFZ01000033">
    <property type="protein sequence ID" value="HIQ82067.1"/>
    <property type="molecule type" value="Genomic_DNA"/>
</dbReference>
<dbReference type="PANTHER" id="PTHR46847">
    <property type="entry name" value="D-ALLOSE-BINDING PERIPLASMIC PROTEIN-RELATED"/>
    <property type="match status" value="1"/>
</dbReference>
<evidence type="ECO:0000313" key="7">
    <source>
        <dbReference type="Proteomes" id="UP000824260"/>
    </source>
</evidence>
<sequence length="311" mass="32495">MKKLFALVLCLMLALGCTAAFAEGETHTVYLITMDLFDAHWVSVDEGCKAAVAELAEQGININYVWNAPTQGKDDAAQIECINNAYADNAEVILLASNGPDTQVATLEELHNNGVILIYVDSPANYDGAVQTLATNNKNAGVLAGEQMLAALEEKGITEGTIGIVNVNAATTSTAQREEGFREALADSSFEILETQYSNGDATLSQEIANNYITEGVVGLFGANEGCSVGVGNAIAANDNAIVGVGFDKSDAILNLVKDGSLLCTMAQNPYDMGYQGMMTAAAALQGETEFEDVDTGVSVIDAAAATELLG</sequence>
<proteinExistence type="inferred from homology"/>
<dbReference type="PANTHER" id="PTHR46847:SF1">
    <property type="entry name" value="D-ALLOSE-BINDING PERIPLASMIC PROTEIN-RELATED"/>
    <property type="match status" value="1"/>
</dbReference>
<dbReference type="InterPro" id="IPR028082">
    <property type="entry name" value="Peripla_BP_I"/>
</dbReference>
<dbReference type="GO" id="GO:0030313">
    <property type="term" value="C:cell envelope"/>
    <property type="evidence" value="ECO:0007669"/>
    <property type="project" value="UniProtKB-SubCell"/>
</dbReference>
<dbReference type="Pfam" id="PF13407">
    <property type="entry name" value="Peripla_BP_4"/>
    <property type="match status" value="1"/>
</dbReference>
<dbReference type="SUPFAM" id="SSF53822">
    <property type="entry name" value="Periplasmic binding protein-like I"/>
    <property type="match status" value="1"/>
</dbReference>
<gene>
    <name evidence="6" type="ORF">IAA52_03075</name>
</gene>
<keyword evidence="3 4" id="KW-0732">Signal</keyword>
<feature type="domain" description="Periplasmic binding protein" evidence="5">
    <location>
        <begin position="38"/>
        <end position="288"/>
    </location>
</feature>
<dbReference type="AlphaFoldDB" id="A0A9D0ZKX8"/>
<evidence type="ECO:0000256" key="1">
    <source>
        <dbReference type="ARBA" id="ARBA00004196"/>
    </source>
</evidence>
<reference evidence="6" key="2">
    <citation type="journal article" date="2021" name="PeerJ">
        <title>Extensive microbial diversity within the chicken gut microbiome revealed by metagenomics and culture.</title>
        <authorList>
            <person name="Gilroy R."/>
            <person name="Ravi A."/>
            <person name="Getino M."/>
            <person name="Pursley I."/>
            <person name="Horton D.L."/>
            <person name="Alikhan N.F."/>
            <person name="Baker D."/>
            <person name="Gharbi K."/>
            <person name="Hall N."/>
            <person name="Watson M."/>
            <person name="Adriaenssens E.M."/>
            <person name="Foster-Nyarko E."/>
            <person name="Jarju S."/>
            <person name="Secka A."/>
            <person name="Antonio M."/>
            <person name="Oren A."/>
            <person name="Chaudhuri R.R."/>
            <person name="La Ragione R."/>
            <person name="Hildebrand F."/>
            <person name="Pallen M.J."/>
        </authorList>
    </citation>
    <scope>NUCLEOTIDE SEQUENCE</scope>
    <source>
        <strain evidence="6">ChiSjej6B24-2974</strain>
    </source>
</reference>
<name>A0A9D0ZKX8_9FIRM</name>
<dbReference type="PROSITE" id="PS51257">
    <property type="entry name" value="PROKAR_LIPOPROTEIN"/>
    <property type="match status" value="1"/>
</dbReference>
<dbReference type="GO" id="GO:0030246">
    <property type="term" value="F:carbohydrate binding"/>
    <property type="evidence" value="ECO:0007669"/>
    <property type="project" value="UniProtKB-ARBA"/>
</dbReference>
<protein>
    <submittedName>
        <fullName evidence="6">Substrate-binding domain-containing protein</fullName>
    </submittedName>
</protein>
<evidence type="ECO:0000256" key="4">
    <source>
        <dbReference type="SAM" id="SignalP"/>
    </source>
</evidence>
<feature type="signal peptide" evidence="4">
    <location>
        <begin position="1"/>
        <end position="22"/>
    </location>
</feature>